<dbReference type="PROSITE" id="PS50893">
    <property type="entry name" value="ABC_TRANSPORTER_2"/>
    <property type="match status" value="1"/>
</dbReference>
<sequence>MAATQTLQAGVAASAPILDIKGVCKRFGGVVVADKIDLEIRGGEILGLIGPNGAGKTSLFNLISGVVAADAGSIVLGGQSLLGLPLYRRARVGVARTWQHMRLFGSLTVLENMLVAPSHYPGESLLRLILSPAAVRRAEAELRERAHLILKRMKLDALADANVNDITFGQQKLVGLARALMSNGPVLLLDEPMAGVEGVAYETMRDIVREEAASGRAVCVVEHNVSFIRDLCNSAVFMAQGRILERGDVATLLESKVLAELYFGQ</sequence>
<accession>A0A5C0AZA8</accession>
<dbReference type="KEGG" id="pacr:FXN63_13555"/>
<evidence type="ECO:0000313" key="7">
    <source>
        <dbReference type="Proteomes" id="UP000325161"/>
    </source>
</evidence>
<evidence type="ECO:0000313" key="6">
    <source>
        <dbReference type="EMBL" id="QEI06743.1"/>
    </source>
</evidence>
<evidence type="ECO:0000256" key="3">
    <source>
        <dbReference type="ARBA" id="ARBA00022741"/>
    </source>
</evidence>
<dbReference type="Pfam" id="PF00005">
    <property type="entry name" value="ABC_tran"/>
    <property type="match status" value="1"/>
</dbReference>
<keyword evidence="3" id="KW-0547">Nucleotide-binding</keyword>
<dbReference type="InterPro" id="IPR051120">
    <property type="entry name" value="ABC_AA/LPS_Transport"/>
</dbReference>
<dbReference type="InterPro" id="IPR027417">
    <property type="entry name" value="P-loop_NTPase"/>
</dbReference>
<dbReference type="RefSeq" id="WP_148815657.1">
    <property type="nucleotide sequence ID" value="NZ_CP043046.1"/>
</dbReference>
<dbReference type="EMBL" id="CP043046">
    <property type="protein sequence ID" value="QEI06743.1"/>
    <property type="molecule type" value="Genomic_DNA"/>
</dbReference>
<dbReference type="Proteomes" id="UP000325161">
    <property type="component" value="Chromosome"/>
</dbReference>
<dbReference type="GO" id="GO:0005886">
    <property type="term" value="C:plasma membrane"/>
    <property type="evidence" value="ECO:0007669"/>
    <property type="project" value="TreeGrafter"/>
</dbReference>
<keyword evidence="4 6" id="KW-0067">ATP-binding</keyword>
<evidence type="ECO:0000256" key="4">
    <source>
        <dbReference type="ARBA" id="ARBA00022840"/>
    </source>
</evidence>
<keyword evidence="7" id="KW-1185">Reference proteome</keyword>
<dbReference type="GO" id="GO:0005524">
    <property type="term" value="F:ATP binding"/>
    <property type="evidence" value="ECO:0007669"/>
    <property type="project" value="UniProtKB-KW"/>
</dbReference>
<dbReference type="GO" id="GO:0016887">
    <property type="term" value="F:ATP hydrolysis activity"/>
    <property type="evidence" value="ECO:0007669"/>
    <property type="project" value="InterPro"/>
</dbReference>
<organism evidence="6 7">
    <name type="scientific">Pigmentiphaga aceris</name>
    <dbReference type="NCBI Taxonomy" id="1940612"/>
    <lineage>
        <taxon>Bacteria</taxon>
        <taxon>Pseudomonadati</taxon>
        <taxon>Pseudomonadota</taxon>
        <taxon>Betaproteobacteria</taxon>
        <taxon>Burkholderiales</taxon>
        <taxon>Alcaligenaceae</taxon>
        <taxon>Pigmentiphaga</taxon>
    </lineage>
</organism>
<dbReference type="SMART" id="SM00382">
    <property type="entry name" value="AAA"/>
    <property type="match status" value="1"/>
</dbReference>
<name>A0A5C0AZA8_9BURK</name>
<reference evidence="6 7" key="1">
    <citation type="submission" date="2019-08" db="EMBL/GenBank/DDBJ databases">
        <title>Amphibian skin-associated Pigmentiphaga: genome sequence and occurrence across geography and hosts.</title>
        <authorList>
            <person name="Bletz M.C."/>
            <person name="Bunk B."/>
            <person name="Sproeer C."/>
            <person name="Biwer P."/>
            <person name="Reiter S."/>
            <person name="Rabemananjara F.C.E."/>
            <person name="Schulz S."/>
            <person name="Overmann J."/>
            <person name="Vences M."/>
        </authorList>
    </citation>
    <scope>NUCLEOTIDE SEQUENCE [LARGE SCALE GENOMIC DNA]</scope>
    <source>
        <strain evidence="6 7">Mada1488</strain>
    </source>
</reference>
<evidence type="ECO:0000256" key="2">
    <source>
        <dbReference type="ARBA" id="ARBA00022475"/>
    </source>
</evidence>
<dbReference type="AlphaFoldDB" id="A0A5C0AZA8"/>
<dbReference type="Gene3D" id="3.40.50.300">
    <property type="entry name" value="P-loop containing nucleotide triphosphate hydrolases"/>
    <property type="match status" value="1"/>
</dbReference>
<proteinExistence type="predicted"/>
<keyword evidence="2" id="KW-0472">Membrane</keyword>
<dbReference type="InterPro" id="IPR003439">
    <property type="entry name" value="ABC_transporter-like_ATP-bd"/>
</dbReference>
<keyword evidence="2" id="KW-1003">Cell membrane</keyword>
<gene>
    <name evidence="6" type="ORF">FXN63_13555</name>
</gene>
<dbReference type="PANTHER" id="PTHR45772:SF9">
    <property type="entry name" value="CONSERVED COMPONENT OF ABC TRANSPORTER FOR NATURAL AMINO ACIDS"/>
    <property type="match status" value="1"/>
</dbReference>
<dbReference type="OrthoDB" id="9781337at2"/>
<evidence type="ECO:0000256" key="1">
    <source>
        <dbReference type="ARBA" id="ARBA00022448"/>
    </source>
</evidence>
<evidence type="ECO:0000259" key="5">
    <source>
        <dbReference type="PROSITE" id="PS50893"/>
    </source>
</evidence>
<dbReference type="SUPFAM" id="SSF52540">
    <property type="entry name" value="P-loop containing nucleoside triphosphate hydrolases"/>
    <property type="match status" value="1"/>
</dbReference>
<keyword evidence="1" id="KW-0813">Transport</keyword>
<dbReference type="InterPro" id="IPR003593">
    <property type="entry name" value="AAA+_ATPase"/>
</dbReference>
<dbReference type="PANTHER" id="PTHR45772">
    <property type="entry name" value="CONSERVED COMPONENT OF ABC TRANSPORTER FOR NATURAL AMINO ACIDS-RELATED"/>
    <property type="match status" value="1"/>
</dbReference>
<feature type="domain" description="ABC transporter" evidence="5">
    <location>
        <begin position="18"/>
        <end position="265"/>
    </location>
</feature>
<protein>
    <submittedName>
        <fullName evidence="6">ATP-binding cassette domain-containing protein</fullName>
    </submittedName>
</protein>